<evidence type="ECO:0000313" key="2">
    <source>
        <dbReference type="Proteomes" id="UP000248857"/>
    </source>
</evidence>
<proteinExistence type="predicted"/>
<keyword evidence="2" id="KW-1185">Reference proteome</keyword>
<gene>
    <name evidence="1" type="ORF">C1752_00030</name>
</gene>
<protein>
    <submittedName>
        <fullName evidence="1">Uncharacterized protein</fullName>
    </submittedName>
</protein>
<name>A0A2W1K286_9CYAN</name>
<dbReference type="AlphaFoldDB" id="A0A2W1K286"/>
<comment type="caution">
    <text evidence="1">The sequence shown here is derived from an EMBL/GenBank/DDBJ whole genome shotgun (WGS) entry which is preliminary data.</text>
</comment>
<dbReference type="RefSeq" id="WP_233501236.1">
    <property type="nucleotide sequence ID" value="NZ_CAWNWM010000001.1"/>
</dbReference>
<dbReference type="EMBL" id="PQWO01000001">
    <property type="protein sequence ID" value="PZD75504.1"/>
    <property type="molecule type" value="Genomic_DNA"/>
</dbReference>
<sequence length="79" mass="8609">MNPPSTKAKLDSIQQLQTRLSAALEHNCYLGEEFLAKLSMDIEAQLQELAIMLEKPVSSRYSSPTAELSCPGTCAGQHS</sequence>
<organism evidence="1 2">
    <name type="scientific">Acaryochloris thomasi RCC1774</name>
    <dbReference type="NCBI Taxonomy" id="1764569"/>
    <lineage>
        <taxon>Bacteria</taxon>
        <taxon>Bacillati</taxon>
        <taxon>Cyanobacteriota</taxon>
        <taxon>Cyanophyceae</taxon>
        <taxon>Acaryochloridales</taxon>
        <taxon>Acaryochloridaceae</taxon>
        <taxon>Acaryochloris</taxon>
        <taxon>Acaryochloris thomasi</taxon>
    </lineage>
</organism>
<accession>A0A2W1K286</accession>
<dbReference type="Proteomes" id="UP000248857">
    <property type="component" value="Unassembled WGS sequence"/>
</dbReference>
<reference evidence="1 2" key="1">
    <citation type="journal article" date="2018" name="Sci. Rep.">
        <title>A novel species of the marine cyanobacterium Acaryochloris with a unique pigment content and lifestyle.</title>
        <authorList>
            <person name="Partensky F."/>
            <person name="Six C."/>
            <person name="Ratin M."/>
            <person name="Garczarek L."/>
            <person name="Vaulot D."/>
            <person name="Probert I."/>
            <person name="Calteau A."/>
            <person name="Gourvil P."/>
            <person name="Marie D."/>
            <person name="Grebert T."/>
            <person name="Bouchier C."/>
            <person name="Le Panse S."/>
            <person name="Gachenot M."/>
            <person name="Rodriguez F."/>
            <person name="Garrido J.L."/>
        </authorList>
    </citation>
    <scope>NUCLEOTIDE SEQUENCE [LARGE SCALE GENOMIC DNA]</scope>
    <source>
        <strain evidence="1 2">RCC1774</strain>
    </source>
</reference>
<evidence type="ECO:0000313" key="1">
    <source>
        <dbReference type="EMBL" id="PZD75504.1"/>
    </source>
</evidence>